<gene>
    <name evidence="5" type="ORF">SAMN04490355_101399</name>
</gene>
<dbReference type="RefSeq" id="WP_090935595.1">
    <property type="nucleotide sequence ID" value="NZ_FOTS01000013.1"/>
</dbReference>
<evidence type="ECO:0000259" key="4">
    <source>
        <dbReference type="Pfam" id="PF00535"/>
    </source>
</evidence>
<accession>A0A1I4JQN4</accession>
<dbReference type="SUPFAM" id="SSF53448">
    <property type="entry name" value="Nucleotide-diphospho-sugar transferases"/>
    <property type="match status" value="1"/>
</dbReference>
<evidence type="ECO:0000313" key="5">
    <source>
        <dbReference type="EMBL" id="SFL68888.1"/>
    </source>
</evidence>
<comment type="similarity">
    <text evidence="1">Belongs to the glycosyltransferase 2 family.</text>
</comment>
<keyword evidence="6" id="KW-1185">Reference proteome</keyword>
<feature type="domain" description="Glycosyltransferase 2-like" evidence="4">
    <location>
        <begin position="7"/>
        <end position="165"/>
    </location>
</feature>
<sequence>MFEPIVTVLMPVYNGSRYLREAMDSITRQTFYDFEFLIINDGSADHSKDIITSYKDGRIRLIENEKNIGISASLNKGIAFARGRYIARMDGDDISMPERLYKQVLFMESHPQIGVCGSWVKTIGEWYQGQLWELSTEPEQIKCQLLFTTSLSHPSVLIRREVLKNTGLSYNGRYKYAQDYKLWMELAKTTLLANIPEALVQYRFNDNQVSTRYHREQMQEVDSIRLEQLYALGIAPTLAELEIHRRIASNAVFENEVFLQMADTWLKKIEERNQIVEYYPKAALSQLLHRFKARLHEKSGN</sequence>
<dbReference type="PANTHER" id="PTHR43685">
    <property type="entry name" value="GLYCOSYLTRANSFERASE"/>
    <property type="match status" value="1"/>
</dbReference>
<dbReference type="InterPro" id="IPR029044">
    <property type="entry name" value="Nucleotide-diphossugar_trans"/>
</dbReference>
<dbReference type="Pfam" id="PF00535">
    <property type="entry name" value="Glycos_transf_2"/>
    <property type="match status" value="1"/>
</dbReference>
<name>A0A1I4JQN4_9FIRM</name>
<dbReference type="PANTHER" id="PTHR43685:SF5">
    <property type="entry name" value="GLYCOSYLTRANSFERASE EPSE-RELATED"/>
    <property type="match status" value="1"/>
</dbReference>
<dbReference type="OrthoDB" id="9815829at2"/>
<evidence type="ECO:0000313" key="6">
    <source>
        <dbReference type="Proteomes" id="UP000199520"/>
    </source>
</evidence>
<dbReference type="InterPro" id="IPR050834">
    <property type="entry name" value="Glycosyltransf_2"/>
</dbReference>
<dbReference type="EMBL" id="FOTS01000013">
    <property type="protein sequence ID" value="SFL68888.1"/>
    <property type="molecule type" value="Genomic_DNA"/>
</dbReference>
<dbReference type="GO" id="GO:0016757">
    <property type="term" value="F:glycosyltransferase activity"/>
    <property type="evidence" value="ECO:0007669"/>
    <property type="project" value="UniProtKB-KW"/>
</dbReference>
<keyword evidence="2" id="KW-0328">Glycosyltransferase</keyword>
<protein>
    <submittedName>
        <fullName evidence="5">Glycosyl transferase family 2</fullName>
    </submittedName>
</protein>
<evidence type="ECO:0000256" key="2">
    <source>
        <dbReference type="ARBA" id="ARBA00022676"/>
    </source>
</evidence>
<reference evidence="6" key="1">
    <citation type="submission" date="2016-10" db="EMBL/GenBank/DDBJ databases">
        <authorList>
            <person name="Varghese N."/>
            <person name="Submissions S."/>
        </authorList>
    </citation>
    <scope>NUCLEOTIDE SEQUENCE [LARGE SCALE GENOMIC DNA]</scope>
    <source>
        <strain evidence="6">DSM 13327</strain>
    </source>
</reference>
<dbReference type="STRING" id="1123291.SAMN04490355_101399"/>
<dbReference type="AlphaFoldDB" id="A0A1I4JQN4"/>
<dbReference type="CDD" id="cd00761">
    <property type="entry name" value="Glyco_tranf_GTA_type"/>
    <property type="match status" value="1"/>
</dbReference>
<evidence type="ECO:0000256" key="1">
    <source>
        <dbReference type="ARBA" id="ARBA00006739"/>
    </source>
</evidence>
<dbReference type="InterPro" id="IPR001173">
    <property type="entry name" value="Glyco_trans_2-like"/>
</dbReference>
<evidence type="ECO:0000256" key="3">
    <source>
        <dbReference type="ARBA" id="ARBA00022679"/>
    </source>
</evidence>
<organism evidence="5 6">
    <name type="scientific">Pelosinus propionicus DSM 13327</name>
    <dbReference type="NCBI Taxonomy" id="1123291"/>
    <lineage>
        <taxon>Bacteria</taxon>
        <taxon>Bacillati</taxon>
        <taxon>Bacillota</taxon>
        <taxon>Negativicutes</taxon>
        <taxon>Selenomonadales</taxon>
        <taxon>Sporomusaceae</taxon>
        <taxon>Pelosinus</taxon>
    </lineage>
</organism>
<dbReference type="Gene3D" id="3.90.550.10">
    <property type="entry name" value="Spore Coat Polysaccharide Biosynthesis Protein SpsA, Chain A"/>
    <property type="match status" value="1"/>
</dbReference>
<keyword evidence="3 5" id="KW-0808">Transferase</keyword>
<dbReference type="Proteomes" id="UP000199520">
    <property type="component" value="Unassembled WGS sequence"/>
</dbReference>
<proteinExistence type="inferred from homology"/>